<feature type="non-terminal residue" evidence="1">
    <location>
        <position position="386"/>
    </location>
</feature>
<reference evidence="1" key="1">
    <citation type="journal article" date="2015" name="Nature">
        <title>Complex archaea that bridge the gap between prokaryotes and eukaryotes.</title>
        <authorList>
            <person name="Spang A."/>
            <person name="Saw J.H."/>
            <person name="Jorgensen S.L."/>
            <person name="Zaremba-Niedzwiedzka K."/>
            <person name="Martijn J."/>
            <person name="Lind A.E."/>
            <person name="van Eijk R."/>
            <person name="Schleper C."/>
            <person name="Guy L."/>
            <person name="Ettema T.J."/>
        </authorList>
    </citation>
    <scope>NUCLEOTIDE SEQUENCE</scope>
</reference>
<proteinExistence type="predicted"/>
<protein>
    <submittedName>
        <fullName evidence="1">Uncharacterized protein</fullName>
    </submittedName>
</protein>
<dbReference type="EMBL" id="LAZR01015558">
    <property type="protein sequence ID" value="KKM08470.1"/>
    <property type="molecule type" value="Genomic_DNA"/>
</dbReference>
<dbReference type="AlphaFoldDB" id="A0A0F9HBM9"/>
<sequence>MALRISSFAELKDLKNDMVSHYGPLHRAMLDDEKFHDLDVGHLLDLPSKFKDQAVVLPTAREVVETAVDHISPSNRRIDVPRRAGTKPALEQAKLLRRFYSALLTFLEAGPPVSPYREITKHLSVWGISVAKFIYDENKWRDEPPKGASSEDRENWRNFQATMMPFTLQILHPSELLFDPWHDPPEWGLQVSKKMVGEIKSAYPRWENTRSLRLTTKVDVFEFWSDTQRSVMIDNKPGLSGEVINHNWGTHPFIVGSSGLGIDGSDHDPKKRFVGMLRYLQGILLSESRNYSIADIVMKNGAWPVRVAVGDRANEMPAMNLEYGKVFPMPPGVEIKELTPELPAQMVFQQVSLANNIISAAAAPRVVRGGQNPGTRAGFQQQLAIG</sequence>
<name>A0A0F9HBM9_9ZZZZ</name>
<evidence type="ECO:0000313" key="1">
    <source>
        <dbReference type="EMBL" id="KKM08470.1"/>
    </source>
</evidence>
<gene>
    <name evidence="1" type="ORF">LCGC14_1724110</name>
</gene>
<comment type="caution">
    <text evidence="1">The sequence shown here is derived from an EMBL/GenBank/DDBJ whole genome shotgun (WGS) entry which is preliminary data.</text>
</comment>
<organism evidence="1">
    <name type="scientific">marine sediment metagenome</name>
    <dbReference type="NCBI Taxonomy" id="412755"/>
    <lineage>
        <taxon>unclassified sequences</taxon>
        <taxon>metagenomes</taxon>
        <taxon>ecological metagenomes</taxon>
    </lineage>
</organism>
<accession>A0A0F9HBM9</accession>